<feature type="region of interest" description="Disordered" evidence="1">
    <location>
        <begin position="127"/>
        <end position="183"/>
    </location>
</feature>
<evidence type="ECO:0000313" key="3">
    <source>
        <dbReference type="EMBL" id="CAH2060333.1"/>
    </source>
</evidence>
<dbReference type="Pfam" id="PF14392">
    <property type="entry name" value="zf-CCHC_4"/>
    <property type="match status" value="1"/>
</dbReference>
<feature type="domain" description="Zinc knuckle CX2CX4HX4C" evidence="2">
    <location>
        <begin position="52"/>
        <end position="95"/>
    </location>
</feature>
<proteinExistence type="predicted"/>
<dbReference type="AlphaFoldDB" id="A0AAU9S8T7"/>
<feature type="compositionally biased region" description="Basic and acidic residues" evidence="1">
    <location>
        <begin position="224"/>
        <end position="255"/>
    </location>
</feature>
<keyword evidence="4" id="KW-1185">Reference proteome</keyword>
<feature type="region of interest" description="Disordered" evidence="1">
    <location>
        <begin position="222"/>
        <end position="255"/>
    </location>
</feature>
<evidence type="ECO:0000259" key="2">
    <source>
        <dbReference type="Pfam" id="PF14392"/>
    </source>
</evidence>
<name>A0AAU9S8T7_THLAR</name>
<feature type="compositionally biased region" description="Basic and acidic residues" evidence="1">
    <location>
        <begin position="165"/>
        <end position="183"/>
    </location>
</feature>
<evidence type="ECO:0000256" key="1">
    <source>
        <dbReference type="SAM" id="MobiDB-lite"/>
    </source>
</evidence>
<sequence length="255" mass="30290">MIPSTETARRNGISKTRRRLEKEEDDIIEIPSDVILVDERGGRVQVSINGDKPLQFERTAKFKNGDIIKVALRYEDLHRWCYTCKMISHEEGTCPELTEDQRERNRKARIEQKEREELTAREMFPLKPGFEASGSFPRKITKTTLTNPRKEMENTPGENRTSYNGKRDLRDDLQERREDRSKEVWSRIDPHVNERIPRHQERFHPYSRGYHEQNFNQHNYSAKPRVEWRPTRSGERNVEKGLDHNNKRKEASHGI</sequence>
<dbReference type="PANTHER" id="PTHR31286">
    <property type="entry name" value="GLYCINE-RICH CELL WALL STRUCTURAL PROTEIN 1.8-LIKE"/>
    <property type="match status" value="1"/>
</dbReference>
<dbReference type="EMBL" id="OU466860">
    <property type="protein sequence ID" value="CAH2060333.1"/>
    <property type="molecule type" value="Genomic_DNA"/>
</dbReference>
<dbReference type="PANTHER" id="PTHR31286:SF182">
    <property type="entry name" value="ZINC KNUCKLE CX2CX4HX4C DOMAIN-CONTAINING PROTEIN"/>
    <property type="match status" value="1"/>
</dbReference>
<dbReference type="InterPro" id="IPR025836">
    <property type="entry name" value="Zn_knuckle_CX2CX4HX4C"/>
</dbReference>
<evidence type="ECO:0000313" key="4">
    <source>
        <dbReference type="Proteomes" id="UP000836841"/>
    </source>
</evidence>
<protein>
    <recommendedName>
        <fullName evidence="2">Zinc knuckle CX2CX4HX4C domain-containing protein</fullName>
    </recommendedName>
</protein>
<dbReference type="InterPro" id="IPR040256">
    <property type="entry name" value="At4g02000-like"/>
</dbReference>
<dbReference type="Proteomes" id="UP000836841">
    <property type="component" value="Chromosome 4"/>
</dbReference>
<accession>A0AAU9S8T7</accession>
<reference evidence="3 4" key="1">
    <citation type="submission" date="2022-03" db="EMBL/GenBank/DDBJ databases">
        <authorList>
            <person name="Nunn A."/>
            <person name="Chopra R."/>
            <person name="Nunn A."/>
            <person name="Contreras Garrido A."/>
        </authorList>
    </citation>
    <scope>NUCLEOTIDE SEQUENCE [LARGE SCALE GENOMIC DNA]</scope>
</reference>
<organism evidence="3 4">
    <name type="scientific">Thlaspi arvense</name>
    <name type="common">Field penny-cress</name>
    <dbReference type="NCBI Taxonomy" id="13288"/>
    <lineage>
        <taxon>Eukaryota</taxon>
        <taxon>Viridiplantae</taxon>
        <taxon>Streptophyta</taxon>
        <taxon>Embryophyta</taxon>
        <taxon>Tracheophyta</taxon>
        <taxon>Spermatophyta</taxon>
        <taxon>Magnoliopsida</taxon>
        <taxon>eudicotyledons</taxon>
        <taxon>Gunneridae</taxon>
        <taxon>Pentapetalae</taxon>
        <taxon>rosids</taxon>
        <taxon>malvids</taxon>
        <taxon>Brassicales</taxon>
        <taxon>Brassicaceae</taxon>
        <taxon>Thlaspideae</taxon>
        <taxon>Thlaspi</taxon>
    </lineage>
</organism>
<gene>
    <name evidence="3" type="ORF">TAV2_LOCUS14396</name>
</gene>